<comment type="caution">
    <text evidence="2">The sequence shown here is derived from an EMBL/GenBank/DDBJ whole genome shotgun (WGS) entry which is preliminary data.</text>
</comment>
<dbReference type="Proteomes" id="UP000465810">
    <property type="component" value="Unassembled WGS sequence"/>
</dbReference>
<dbReference type="RefSeq" id="WP_160985925.1">
    <property type="nucleotide sequence ID" value="NZ_WVTD01000007.1"/>
</dbReference>
<evidence type="ECO:0000313" key="3">
    <source>
        <dbReference type="Proteomes" id="UP000465810"/>
    </source>
</evidence>
<organism evidence="2 3">
    <name type="scientific">Novosphingobium silvae</name>
    <dbReference type="NCBI Taxonomy" id="2692619"/>
    <lineage>
        <taxon>Bacteria</taxon>
        <taxon>Pseudomonadati</taxon>
        <taxon>Pseudomonadota</taxon>
        <taxon>Alphaproteobacteria</taxon>
        <taxon>Sphingomonadales</taxon>
        <taxon>Sphingomonadaceae</taxon>
        <taxon>Novosphingobium</taxon>
    </lineage>
</organism>
<proteinExistence type="predicted"/>
<dbReference type="Pfam" id="PF04402">
    <property type="entry name" value="SIMPL"/>
    <property type="match status" value="1"/>
</dbReference>
<sequence length="251" mass="26208">MKRLPLIAATALGAMLCSAVPALAQQAGPVPAIEAGHTLLTVTAQGSSTRTPDLASYSAGVTTQGTSASEALAANSSRMTQVIAALKRAGLADRDIQTSNLNVNPVYAQPKRLPDGNFEDGPQRIVGYQATNTVSVRQRKLADMGKVIDALVAAGANQVNGPNFMLDKPEAAQDEARVEAMKAARARADLYARSAGLRVVRIVSIGESGGYVPQPVMYVRKEAMDVAAAPPVVAGELEMNVNVTVQFELAP</sequence>
<feature type="signal peptide" evidence="1">
    <location>
        <begin position="1"/>
        <end position="24"/>
    </location>
</feature>
<dbReference type="Gene3D" id="3.30.110.170">
    <property type="entry name" value="Protein of unknown function (DUF541), domain 1"/>
    <property type="match status" value="1"/>
</dbReference>
<evidence type="ECO:0000256" key="1">
    <source>
        <dbReference type="SAM" id="SignalP"/>
    </source>
</evidence>
<dbReference type="InterPro" id="IPR007497">
    <property type="entry name" value="SIMPL/DUF541"/>
</dbReference>
<dbReference type="PANTHER" id="PTHR34387:SF1">
    <property type="entry name" value="PERIPLASMIC IMMUNOGENIC PROTEIN"/>
    <property type="match status" value="1"/>
</dbReference>
<gene>
    <name evidence="2" type="ORF">GR702_10910</name>
</gene>
<name>A0A7X4K7L5_9SPHN</name>
<dbReference type="AlphaFoldDB" id="A0A7X4K7L5"/>
<keyword evidence="1" id="KW-0732">Signal</keyword>
<dbReference type="PANTHER" id="PTHR34387">
    <property type="entry name" value="SLR1258 PROTEIN"/>
    <property type="match status" value="1"/>
</dbReference>
<feature type="chain" id="PRO_5031106563" evidence="1">
    <location>
        <begin position="25"/>
        <end position="251"/>
    </location>
</feature>
<dbReference type="Gene3D" id="3.30.70.2970">
    <property type="entry name" value="Protein of unknown function (DUF541), domain 2"/>
    <property type="match status" value="1"/>
</dbReference>
<protein>
    <submittedName>
        <fullName evidence="2">DUF541 domain-containing protein</fullName>
    </submittedName>
</protein>
<dbReference type="GO" id="GO:0006974">
    <property type="term" value="P:DNA damage response"/>
    <property type="evidence" value="ECO:0007669"/>
    <property type="project" value="TreeGrafter"/>
</dbReference>
<accession>A0A7X4K7L5</accession>
<reference evidence="2 3" key="1">
    <citation type="submission" date="2019-12" db="EMBL/GenBank/DDBJ databases">
        <authorList>
            <person name="Feng G."/>
            <person name="Zhu H."/>
        </authorList>
    </citation>
    <scope>NUCLEOTIDE SEQUENCE [LARGE SCALE GENOMIC DNA]</scope>
    <source>
        <strain evidence="2 3">FGD1</strain>
    </source>
</reference>
<dbReference type="InterPro" id="IPR052022">
    <property type="entry name" value="26kDa_periplasmic_antigen"/>
</dbReference>
<keyword evidence="3" id="KW-1185">Reference proteome</keyword>
<dbReference type="EMBL" id="WVTD01000007">
    <property type="protein sequence ID" value="MYL98275.1"/>
    <property type="molecule type" value="Genomic_DNA"/>
</dbReference>
<evidence type="ECO:0000313" key="2">
    <source>
        <dbReference type="EMBL" id="MYL98275.1"/>
    </source>
</evidence>